<evidence type="ECO:0000256" key="1">
    <source>
        <dbReference type="SAM" id="SignalP"/>
    </source>
</evidence>
<evidence type="ECO:0000313" key="2">
    <source>
        <dbReference type="EMBL" id="CCA71931.1"/>
    </source>
</evidence>
<dbReference type="InParanoid" id="G4TKT8"/>
<proteinExistence type="predicted"/>
<accession>G4TKT8</accession>
<feature type="chain" id="PRO_5003468626" evidence="1">
    <location>
        <begin position="20"/>
        <end position="131"/>
    </location>
</feature>
<dbReference type="HOGENOM" id="CLU_1928413_0_0_1"/>
<name>G4TKT8_SERID</name>
<sequence length="131" mass="14988">MRPFIFAVIFTSSALLSYAAPLYGSERLNTLVARHSRTPSHEEQYLKHKELGEHHNAKANEHTTQAHYHLGMADRFHAIGNTEGHQSHLSEAMRHHDRVAEHTQKAVEHGKEMKYHGKKAGILHRSIEELD</sequence>
<keyword evidence="1" id="KW-0732">Signal</keyword>
<protein>
    <submittedName>
        <fullName evidence="2">Uncharacterized protein</fullName>
    </submittedName>
</protein>
<dbReference type="EMBL" id="CAFZ01000140">
    <property type="protein sequence ID" value="CCA71931.1"/>
    <property type="molecule type" value="Genomic_DNA"/>
</dbReference>
<gene>
    <name evidence="2" type="ORF">PIIN_05866</name>
</gene>
<dbReference type="AlphaFoldDB" id="G4TKT8"/>
<feature type="signal peptide" evidence="1">
    <location>
        <begin position="1"/>
        <end position="19"/>
    </location>
</feature>
<comment type="caution">
    <text evidence="2">The sequence shown here is derived from an EMBL/GenBank/DDBJ whole genome shotgun (WGS) entry which is preliminary data.</text>
</comment>
<evidence type="ECO:0000313" key="3">
    <source>
        <dbReference type="Proteomes" id="UP000007148"/>
    </source>
</evidence>
<dbReference type="Proteomes" id="UP000007148">
    <property type="component" value="Unassembled WGS sequence"/>
</dbReference>
<keyword evidence="3" id="KW-1185">Reference proteome</keyword>
<reference evidence="2 3" key="1">
    <citation type="journal article" date="2011" name="PLoS Pathog.">
        <title>Endophytic Life Strategies Decoded by Genome and Transcriptome Analyses of the Mutualistic Root Symbiont Piriformospora indica.</title>
        <authorList>
            <person name="Zuccaro A."/>
            <person name="Lahrmann U."/>
            <person name="Guldener U."/>
            <person name="Langen G."/>
            <person name="Pfiffi S."/>
            <person name="Biedenkopf D."/>
            <person name="Wong P."/>
            <person name="Samans B."/>
            <person name="Grimm C."/>
            <person name="Basiewicz M."/>
            <person name="Murat C."/>
            <person name="Martin F."/>
            <person name="Kogel K.H."/>
        </authorList>
    </citation>
    <scope>NUCLEOTIDE SEQUENCE [LARGE SCALE GENOMIC DNA]</scope>
    <source>
        <strain evidence="2 3">DSM 11827</strain>
    </source>
</reference>
<organism evidence="2 3">
    <name type="scientific">Serendipita indica (strain DSM 11827)</name>
    <name type="common">Root endophyte fungus</name>
    <name type="synonym">Piriformospora indica</name>
    <dbReference type="NCBI Taxonomy" id="1109443"/>
    <lineage>
        <taxon>Eukaryota</taxon>
        <taxon>Fungi</taxon>
        <taxon>Dikarya</taxon>
        <taxon>Basidiomycota</taxon>
        <taxon>Agaricomycotina</taxon>
        <taxon>Agaricomycetes</taxon>
        <taxon>Sebacinales</taxon>
        <taxon>Serendipitaceae</taxon>
        <taxon>Serendipita</taxon>
    </lineage>
</organism>